<dbReference type="AlphaFoldDB" id="A0A5M9M9H2"/>
<gene>
    <name evidence="2" type="ORF">ATNIH1004_010469</name>
</gene>
<dbReference type="RefSeq" id="XP_033423057.1">
    <property type="nucleotide sequence ID" value="XM_033575039.1"/>
</dbReference>
<evidence type="ECO:0000313" key="3">
    <source>
        <dbReference type="Proteomes" id="UP000324241"/>
    </source>
</evidence>
<feature type="region of interest" description="Disordered" evidence="1">
    <location>
        <begin position="23"/>
        <end position="57"/>
    </location>
</feature>
<comment type="caution">
    <text evidence="2">The sequence shown here is derived from an EMBL/GenBank/DDBJ whole genome shotgun (WGS) entry which is preliminary data.</text>
</comment>
<evidence type="ECO:0000313" key="2">
    <source>
        <dbReference type="EMBL" id="KAA8643695.1"/>
    </source>
</evidence>
<dbReference type="Proteomes" id="UP000324241">
    <property type="component" value="Unassembled WGS sequence"/>
</dbReference>
<dbReference type="GeneID" id="54333171"/>
<organism evidence="2 3">
    <name type="scientific">Aspergillus tanneri</name>
    <dbReference type="NCBI Taxonomy" id="1220188"/>
    <lineage>
        <taxon>Eukaryota</taxon>
        <taxon>Fungi</taxon>
        <taxon>Dikarya</taxon>
        <taxon>Ascomycota</taxon>
        <taxon>Pezizomycotina</taxon>
        <taxon>Eurotiomycetes</taxon>
        <taxon>Eurotiomycetidae</taxon>
        <taxon>Eurotiales</taxon>
        <taxon>Aspergillaceae</taxon>
        <taxon>Aspergillus</taxon>
        <taxon>Aspergillus subgen. Circumdati</taxon>
    </lineage>
</organism>
<evidence type="ECO:0000256" key="1">
    <source>
        <dbReference type="SAM" id="MobiDB-lite"/>
    </source>
</evidence>
<proteinExistence type="predicted"/>
<name>A0A5M9M9H2_9EURO</name>
<feature type="region of interest" description="Disordered" evidence="1">
    <location>
        <begin position="69"/>
        <end position="131"/>
    </location>
</feature>
<reference evidence="2 3" key="1">
    <citation type="submission" date="2019-08" db="EMBL/GenBank/DDBJ databases">
        <title>The genome sequence of a newly discovered highly antifungal drug resistant Aspergillus species, Aspergillus tanneri NIH 1004.</title>
        <authorList>
            <person name="Mounaud S."/>
            <person name="Singh I."/>
            <person name="Joardar V."/>
            <person name="Pakala S."/>
            <person name="Pakala S."/>
            <person name="Venepally P."/>
            <person name="Chung J.K."/>
            <person name="Losada L."/>
            <person name="Nierman W.C."/>
        </authorList>
    </citation>
    <scope>NUCLEOTIDE SEQUENCE [LARGE SCALE GENOMIC DNA]</scope>
    <source>
        <strain evidence="2 3">NIH1004</strain>
    </source>
</reference>
<protein>
    <submittedName>
        <fullName evidence="2">Uncharacterized protein</fullName>
    </submittedName>
</protein>
<dbReference type="EMBL" id="QUQM01000005">
    <property type="protein sequence ID" value="KAA8643695.1"/>
    <property type="molecule type" value="Genomic_DNA"/>
</dbReference>
<accession>A0A5M9M9H2</accession>
<dbReference type="OrthoDB" id="4510867at2759"/>
<sequence length="131" mass="13837">MRPSNCPHCVALQVPVRTQVNPVRSPSRALAGCGIRPSDEGPDPADTPTNGGSRGAAPQVSMFRDWLAANDPQTPSVPGTRTAPGLQTPLTMGQPRAYLSRRSPGPVGSTTHTASSRGHGRTQKLGYSYHR</sequence>